<name>A0A5B7E4R4_PORTR</name>
<keyword evidence="3" id="KW-1185">Reference proteome</keyword>
<dbReference type="Proteomes" id="UP000324222">
    <property type="component" value="Unassembled WGS sequence"/>
</dbReference>
<feature type="region of interest" description="Disordered" evidence="1">
    <location>
        <begin position="1"/>
        <end position="63"/>
    </location>
</feature>
<evidence type="ECO:0000313" key="3">
    <source>
        <dbReference type="Proteomes" id="UP000324222"/>
    </source>
</evidence>
<proteinExistence type="predicted"/>
<reference evidence="2 3" key="1">
    <citation type="submission" date="2019-05" db="EMBL/GenBank/DDBJ databases">
        <title>Another draft genome of Portunus trituberculatus and its Hox gene families provides insights of decapod evolution.</title>
        <authorList>
            <person name="Jeong J.-H."/>
            <person name="Song I."/>
            <person name="Kim S."/>
            <person name="Choi T."/>
            <person name="Kim D."/>
            <person name="Ryu S."/>
            <person name="Kim W."/>
        </authorList>
    </citation>
    <scope>NUCLEOTIDE SEQUENCE [LARGE SCALE GENOMIC DNA]</scope>
    <source>
        <tissue evidence="2">Muscle</tissue>
    </source>
</reference>
<evidence type="ECO:0000256" key="1">
    <source>
        <dbReference type="SAM" id="MobiDB-lite"/>
    </source>
</evidence>
<feature type="compositionally biased region" description="Low complexity" evidence="1">
    <location>
        <begin position="46"/>
        <end position="63"/>
    </location>
</feature>
<gene>
    <name evidence="2" type="ORF">E2C01_021362</name>
</gene>
<feature type="compositionally biased region" description="Pro residues" evidence="1">
    <location>
        <begin position="35"/>
        <end position="45"/>
    </location>
</feature>
<protein>
    <submittedName>
        <fullName evidence="2">Uncharacterized protein</fullName>
    </submittedName>
</protein>
<accession>A0A5B7E4R4</accession>
<sequence length="102" mass="11496">MFAGGEAKLRPPAPARHYQRRPQQKIMCAATRSTPPTPHRLPPACSPTFTPSSALPPSSAPRLFAPSPRIVKEERFNCVLRDEAHYCDEPRQEPMQHITLRI</sequence>
<dbReference type="EMBL" id="VSRR010001866">
    <property type="protein sequence ID" value="MPC28166.1"/>
    <property type="molecule type" value="Genomic_DNA"/>
</dbReference>
<evidence type="ECO:0000313" key="2">
    <source>
        <dbReference type="EMBL" id="MPC28166.1"/>
    </source>
</evidence>
<comment type="caution">
    <text evidence="2">The sequence shown here is derived from an EMBL/GenBank/DDBJ whole genome shotgun (WGS) entry which is preliminary data.</text>
</comment>
<organism evidence="2 3">
    <name type="scientific">Portunus trituberculatus</name>
    <name type="common">Swimming crab</name>
    <name type="synonym">Neptunus trituberculatus</name>
    <dbReference type="NCBI Taxonomy" id="210409"/>
    <lineage>
        <taxon>Eukaryota</taxon>
        <taxon>Metazoa</taxon>
        <taxon>Ecdysozoa</taxon>
        <taxon>Arthropoda</taxon>
        <taxon>Crustacea</taxon>
        <taxon>Multicrustacea</taxon>
        <taxon>Malacostraca</taxon>
        <taxon>Eumalacostraca</taxon>
        <taxon>Eucarida</taxon>
        <taxon>Decapoda</taxon>
        <taxon>Pleocyemata</taxon>
        <taxon>Brachyura</taxon>
        <taxon>Eubrachyura</taxon>
        <taxon>Portunoidea</taxon>
        <taxon>Portunidae</taxon>
        <taxon>Portuninae</taxon>
        <taxon>Portunus</taxon>
    </lineage>
</organism>
<dbReference type="AlphaFoldDB" id="A0A5B7E4R4"/>